<proteinExistence type="predicted"/>
<sequence>MVYTIIQHLTAKDSPDAIDKLKSKLVEASAVFGKDRETLAWIPMQDAVDRRRFTVVERYRDESSHRYHVENPYWKTFDPEVNQLLEKPVELRRCNELDTSGNGAGAHYHEDARGDTSVTTMYADSV</sequence>
<dbReference type="RefSeq" id="XP_033686618.1">
    <property type="nucleotide sequence ID" value="XM_033835325.1"/>
</dbReference>
<gene>
    <name evidence="1" type="ORF">BU26DRAFT_602157</name>
</gene>
<evidence type="ECO:0000313" key="2">
    <source>
        <dbReference type="Proteomes" id="UP000800094"/>
    </source>
</evidence>
<dbReference type="Proteomes" id="UP000800094">
    <property type="component" value="Unassembled WGS sequence"/>
</dbReference>
<evidence type="ECO:0000313" key="1">
    <source>
        <dbReference type="EMBL" id="KAF2251614.1"/>
    </source>
</evidence>
<name>A0A6A6IM11_9PLEO</name>
<dbReference type="PANTHER" id="PTHR38052">
    <property type="entry name" value="EXPRESSED PROTEIN"/>
    <property type="match status" value="1"/>
</dbReference>
<reference evidence="1" key="1">
    <citation type="journal article" date="2020" name="Stud. Mycol.">
        <title>101 Dothideomycetes genomes: a test case for predicting lifestyles and emergence of pathogens.</title>
        <authorList>
            <person name="Haridas S."/>
            <person name="Albert R."/>
            <person name="Binder M."/>
            <person name="Bloem J."/>
            <person name="Labutti K."/>
            <person name="Salamov A."/>
            <person name="Andreopoulos B."/>
            <person name="Baker S."/>
            <person name="Barry K."/>
            <person name="Bills G."/>
            <person name="Bluhm B."/>
            <person name="Cannon C."/>
            <person name="Castanera R."/>
            <person name="Culley D."/>
            <person name="Daum C."/>
            <person name="Ezra D."/>
            <person name="Gonzalez J."/>
            <person name="Henrissat B."/>
            <person name="Kuo A."/>
            <person name="Liang C."/>
            <person name="Lipzen A."/>
            <person name="Lutzoni F."/>
            <person name="Magnuson J."/>
            <person name="Mondo S."/>
            <person name="Nolan M."/>
            <person name="Ohm R."/>
            <person name="Pangilinan J."/>
            <person name="Park H.-J."/>
            <person name="Ramirez L."/>
            <person name="Alfaro M."/>
            <person name="Sun H."/>
            <person name="Tritt A."/>
            <person name="Yoshinaga Y."/>
            <person name="Zwiers L.-H."/>
            <person name="Turgeon B."/>
            <person name="Goodwin S."/>
            <person name="Spatafora J."/>
            <person name="Crous P."/>
            <person name="Grigoriev I."/>
        </authorList>
    </citation>
    <scope>NUCLEOTIDE SEQUENCE</scope>
    <source>
        <strain evidence="1">CBS 122368</strain>
    </source>
</reference>
<keyword evidence="2" id="KW-1185">Reference proteome</keyword>
<dbReference type="OrthoDB" id="194076at2759"/>
<dbReference type="AlphaFoldDB" id="A0A6A6IM11"/>
<dbReference type="Gene3D" id="3.30.70.100">
    <property type="match status" value="1"/>
</dbReference>
<organism evidence="1 2">
    <name type="scientific">Trematosphaeria pertusa</name>
    <dbReference type="NCBI Taxonomy" id="390896"/>
    <lineage>
        <taxon>Eukaryota</taxon>
        <taxon>Fungi</taxon>
        <taxon>Dikarya</taxon>
        <taxon>Ascomycota</taxon>
        <taxon>Pezizomycotina</taxon>
        <taxon>Dothideomycetes</taxon>
        <taxon>Pleosporomycetidae</taxon>
        <taxon>Pleosporales</taxon>
        <taxon>Massarineae</taxon>
        <taxon>Trematosphaeriaceae</taxon>
        <taxon>Trematosphaeria</taxon>
    </lineage>
</organism>
<dbReference type="EMBL" id="ML987192">
    <property type="protein sequence ID" value="KAF2251614.1"/>
    <property type="molecule type" value="Genomic_DNA"/>
</dbReference>
<dbReference type="PANTHER" id="PTHR38052:SF1">
    <property type="entry name" value="ABM DOMAIN-CONTAINING PROTEIN"/>
    <property type="match status" value="1"/>
</dbReference>
<dbReference type="SUPFAM" id="SSF54909">
    <property type="entry name" value="Dimeric alpha+beta barrel"/>
    <property type="match status" value="1"/>
</dbReference>
<evidence type="ECO:0008006" key="3">
    <source>
        <dbReference type="Google" id="ProtNLM"/>
    </source>
</evidence>
<dbReference type="GeneID" id="54588655"/>
<dbReference type="InterPro" id="IPR011008">
    <property type="entry name" value="Dimeric_a/b-barrel"/>
</dbReference>
<protein>
    <recommendedName>
        <fullName evidence="3">ABM domain-containing protein</fullName>
    </recommendedName>
</protein>
<accession>A0A6A6IM11</accession>